<feature type="domain" description="GFO/IDH/MocA-like oxidoreductase" evidence="2">
    <location>
        <begin position="134"/>
        <end position="255"/>
    </location>
</feature>
<dbReference type="PANTHER" id="PTHR43377">
    <property type="entry name" value="BILIVERDIN REDUCTASE A"/>
    <property type="match status" value="1"/>
</dbReference>
<protein>
    <submittedName>
        <fullName evidence="3">Gfo/Idh/MocA family oxidoreductase</fullName>
    </submittedName>
</protein>
<dbReference type="SUPFAM" id="SSF51735">
    <property type="entry name" value="NAD(P)-binding Rossmann-fold domains"/>
    <property type="match status" value="1"/>
</dbReference>
<dbReference type="Pfam" id="PF22725">
    <property type="entry name" value="GFO_IDH_MocA_C3"/>
    <property type="match status" value="1"/>
</dbReference>
<evidence type="ECO:0000259" key="1">
    <source>
        <dbReference type="Pfam" id="PF01408"/>
    </source>
</evidence>
<dbReference type="InterPro" id="IPR051450">
    <property type="entry name" value="Gfo/Idh/MocA_Oxidoreductases"/>
</dbReference>
<gene>
    <name evidence="3" type="ORF">E4T88_12680</name>
</gene>
<sequence>MKEIKLSIIGMGRMGITHFSIINSHPNVNIVSVSDTSKITLDLLKKYIPPLQVFTDYKELIDKTMPDAIIVCTPPNYHYVICKYACEKGINVFCEKPFTLSTQEADELQEMFNKKGLINQVGYVNRFNDMFTIAREYIKEGLLGDIVRFKSEMFSCTISKPETGESWRGKRESGGGAVYEMAVHVLDLINYIIGVPNKVIGTSMNQIYSKHVEDMVSSTLIYDNGCVGTLYVNWSDSSYRKPSNKIEIFGTNGKLLVDQYEMKIFLNEPVLGHNYRKGWNTIYITDIFKPVPFYVRGNEFTRQLYHFADSVLAGKIVGATQCTFEDGYNTQRLVHDMFNDYDNKNKQD</sequence>
<dbReference type="RefSeq" id="WP_135105984.1">
    <property type="nucleotide sequence ID" value="NZ_JADGKW010000004.1"/>
</dbReference>
<dbReference type="Proteomes" id="UP000298285">
    <property type="component" value="Unassembled WGS sequence"/>
</dbReference>
<dbReference type="OrthoDB" id="127583at2"/>
<feature type="domain" description="Gfo/Idh/MocA-like oxidoreductase N-terminal" evidence="1">
    <location>
        <begin position="5"/>
        <end position="123"/>
    </location>
</feature>
<accession>A0A4Y9ILC4</accession>
<dbReference type="Gene3D" id="3.30.360.10">
    <property type="entry name" value="Dihydrodipicolinate Reductase, domain 2"/>
    <property type="match status" value="1"/>
</dbReference>
<name>A0A4Y9ILC4_9BACT</name>
<evidence type="ECO:0000313" key="4">
    <source>
        <dbReference type="Proteomes" id="UP000298285"/>
    </source>
</evidence>
<organism evidence="3 4">
    <name type="scientific">Dysgonomonas mossii</name>
    <dbReference type="NCBI Taxonomy" id="163665"/>
    <lineage>
        <taxon>Bacteria</taxon>
        <taxon>Pseudomonadati</taxon>
        <taxon>Bacteroidota</taxon>
        <taxon>Bacteroidia</taxon>
        <taxon>Bacteroidales</taxon>
        <taxon>Dysgonomonadaceae</taxon>
        <taxon>Dysgonomonas</taxon>
    </lineage>
</organism>
<comment type="caution">
    <text evidence="3">The sequence shown here is derived from an EMBL/GenBank/DDBJ whole genome shotgun (WGS) entry which is preliminary data.</text>
</comment>
<dbReference type="SUPFAM" id="SSF55347">
    <property type="entry name" value="Glyceraldehyde-3-phosphate dehydrogenase-like, C-terminal domain"/>
    <property type="match status" value="1"/>
</dbReference>
<dbReference type="GO" id="GO:0000166">
    <property type="term" value="F:nucleotide binding"/>
    <property type="evidence" value="ECO:0007669"/>
    <property type="project" value="InterPro"/>
</dbReference>
<dbReference type="Gene3D" id="3.40.50.720">
    <property type="entry name" value="NAD(P)-binding Rossmann-like Domain"/>
    <property type="match status" value="1"/>
</dbReference>
<evidence type="ECO:0000313" key="3">
    <source>
        <dbReference type="EMBL" id="TFU88719.1"/>
    </source>
</evidence>
<dbReference type="InterPro" id="IPR036291">
    <property type="entry name" value="NAD(P)-bd_dom_sf"/>
</dbReference>
<reference evidence="3 4" key="1">
    <citation type="submission" date="2019-03" db="EMBL/GenBank/DDBJ databases">
        <title>Diversity of the mouse oral microbiome.</title>
        <authorList>
            <person name="Joseph S."/>
            <person name="Aduse-Opoku J."/>
            <person name="Curtis M."/>
            <person name="Wade W."/>
            <person name="Hashim A."/>
        </authorList>
    </citation>
    <scope>NUCLEOTIDE SEQUENCE [LARGE SCALE GENOMIC DNA]</scope>
    <source>
        <strain evidence="3 4">P11</strain>
    </source>
</reference>
<dbReference type="EMBL" id="SPPK01000004">
    <property type="protein sequence ID" value="TFU88719.1"/>
    <property type="molecule type" value="Genomic_DNA"/>
</dbReference>
<evidence type="ECO:0000259" key="2">
    <source>
        <dbReference type="Pfam" id="PF22725"/>
    </source>
</evidence>
<dbReference type="Pfam" id="PF01408">
    <property type="entry name" value="GFO_IDH_MocA"/>
    <property type="match status" value="1"/>
</dbReference>
<dbReference type="PANTHER" id="PTHR43377:SF1">
    <property type="entry name" value="BILIVERDIN REDUCTASE A"/>
    <property type="match status" value="1"/>
</dbReference>
<dbReference type="InterPro" id="IPR055170">
    <property type="entry name" value="GFO_IDH_MocA-like_dom"/>
</dbReference>
<proteinExistence type="predicted"/>
<dbReference type="AlphaFoldDB" id="A0A4Y9ILC4"/>
<dbReference type="InterPro" id="IPR000683">
    <property type="entry name" value="Gfo/Idh/MocA-like_OxRdtase_N"/>
</dbReference>